<keyword evidence="1" id="KW-1133">Transmembrane helix</keyword>
<dbReference type="EMBL" id="FNRW01000004">
    <property type="protein sequence ID" value="SEB49429.1"/>
    <property type="molecule type" value="Genomic_DNA"/>
</dbReference>
<organism evidence="2 3">
    <name type="scientific">Bifidobacterium longum</name>
    <dbReference type="NCBI Taxonomy" id="216816"/>
    <lineage>
        <taxon>Bacteria</taxon>
        <taxon>Bacillati</taxon>
        <taxon>Actinomycetota</taxon>
        <taxon>Actinomycetes</taxon>
        <taxon>Bifidobacteriales</taxon>
        <taxon>Bifidobacteriaceae</taxon>
        <taxon>Bifidobacterium</taxon>
    </lineage>
</organism>
<feature type="transmembrane region" description="Helical" evidence="1">
    <location>
        <begin position="27"/>
        <end position="50"/>
    </location>
</feature>
<dbReference type="Proteomes" id="UP000182842">
    <property type="component" value="Unassembled WGS sequence"/>
</dbReference>
<name>A0AA45V7I0_BIFLN</name>
<feature type="transmembrane region" description="Helical" evidence="1">
    <location>
        <begin position="153"/>
        <end position="175"/>
    </location>
</feature>
<feature type="transmembrane region" description="Helical" evidence="1">
    <location>
        <begin position="83"/>
        <end position="99"/>
    </location>
</feature>
<evidence type="ECO:0000256" key="1">
    <source>
        <dbReference type="SAM" id="Phobius"/>
    </source>
</evidence>
<feature type="transmembrane region" description="Helical" evidence="1">
    <location>
        <begin position="324"/>
        <end position="342"/>
    </location>
</feature>
<evidence type="ECO:0000313" key="3">
    <source>
        <dbReference type="Proteomes" id="UP000182842"/>
    </source>
</evidence>
<accession>A0AA45V7I0</accession>
<feature type="transmembrane region" description="Helical" evidence="1">
    <location>
        <begin position="128"/>
        <end position="144"/>
    </location>
</feature>
<feature type="transmembrane region" description="Helical" evidence="1">
    <location>
        <begin position="57"/>
        <end position="77"/>
    </location>
</feature>
<keyword evidence="1" id="KW-0472">Membrane</keyword>
<feature type="transmembrane region" description="Helical" evidence="1">
    <location>
        <begin position="296"/>
        <end position="317"/>
    </location>
</feature>
<keyword evidence="1" id="KW-0812">Transmembrane</keyword>
<protein>
    <recommendedName>
        <fullName evidence="4">Glycosyltransferase RgtA/B/C/D-like domain-containing protein</fullName>
    </recommendedName>
</protein>
<reference evidence="2 3" key="1">
    <citation type="submission" date="2016-10" db="EMBL/GenBank/DDBJ databases">
        <authorList>
            <person name="Varghese N."/>
            <person name="Submissions S."/>
        </authorList>
    </citation>
    <scope>NUCLEOTIDE SEQUENCE [LARGE SCALE GENOMIC DNA]</scope>
    <source>
        <strain evidence="2 3">DSM 20219</strain>
    </source>
</reference>
<sequence>MFPNNYGLAVLMQFLVRVSFVLKLDPAMFTASVGALGVNLGCLILALGIGSAIGKACIVYASWIIATILGSLSFWIGTPYTDTFLFPFVATVISLYLIYRNSAAPITYIVLVVMVFSAFVGSLFKPTVLVLVVALVIDCILRYARREGVLKDILCIFLSILVSATLIYGVASPLLKKHLHVNPNPEMAFSYHHYLMMGANPQSYGAFNLNDVKISAGIPDKTDRQAKDLDVALRRLQAMNADSAIHFYAVKLVTTYGDGTFGIGHEGKGFPEVPSERNLPNSLKKLYYMENNTPSVFGSLQQLLWMILLLCAALLLPRKNTDDYAVFLRLSFIGLTCFLMLFETRARYLYSFLPIFVVIFAVSLDRIVLQMNAVLVKRGIVLSGGMGDE</sequence>
<comment type="caution">
    <text evidence="2">The sequence shown here is derived from an EMBL/GenBank/DDBJ whole genome shotgun (WGS) entry which is preliminary data.</text>
</comment>
<proteinExistence type="predicted"/>
<dbReference type="AlphaFoldDB" id="A0AA45V7I0"/>
<gene>
    <name evidence="2" type="ORF">SAMN04489748_1191</name>
</gene>
<evidence type="ECO:0000313" key="2">
    <source>
        <dbReference type="EMBL" id="SEB49429.1"/>
    </source>
</evidence>
<feature type="transmembrane region" description="Helical" evidence="1">
    <location>
        <begin position="348"/>
        <end position="369"/>
    </location>
</feature>
<evidence type="ECO:0008006" key="4">
    <source>
        <dbReference type="Google" id="ProtNLM"/>
    </source>
</evidence>
<feature type="transmembrane region" description="Helical" evidence="1">
    <location>
        <begin position="106"/>
        <end position="122"/>
    </location>
</feature>